<reference evidence="9 10" key="1">
    <citation type="submission" date="2023-11" db="EMBL/GenBank/DDBJ databases">
        <title>Plant-associative lifestyle of Vibrio porteresiae and its evolutionary dynamics.</title>
        <authorList>
            <person name="Rameshkumar N."/>
            <person name="Kirti K."/>
        </authorList>
    </citation>
    <scope>NUCLEOTIDE SEQUENCE [LARGE SCALE GENOMIC DNA]</scope>
    <source>
        <strain evidence="9 10">MSSRF30</strain>
    </source>
</reference>
<evidence type="ECO:0000256" key="7">
    <source>
        <dbReference type="RuleBase" id="RU364112"/>
    </source>
</evidence>
<evidence type="ECO:0000256" key="4">
    <source>
        <dbReference type="ARBA" id="ARBA00022729"/>
    </source>
</evidence>
<dbReference type="PANTHER" id="PTHR47870:SF1">
    <property type="entry name" value="CYTOCHROME C-TYPE BIOGENESIS PROTEIN CCMH"/>
    <property type="match status" value="1"/>
</dbReference>
<feature type="signal peptide" evidence="7">
    <location>
        <begin position="1"/>
        <end position="20"/>
    </location>
</feature>
<evidence type="ECO:0000313" key="10">
    <source>
        <dbReference type="Proteomes" id="UP001304071"/>
    </source>
</evidence>
<dbReference type="Proteomes" id="UP001304071">
    <property type="component" value="Chromosome 1"/>
</dbReference>
<proteinExistence type="inferred from homology"/>
<sequence>MMWRTAFVAFLLFWAGSSLAAIDVYHFDSAQQEQQFQELSSTLRCPKCQNNTIADSNAALAQDLRHKVYEMTIQGKSRQEIIDYMVARYGDFITYNPPLTLGTLILWVGPLLVLMLGGVFIWRRHRLAAPDLGATQGWDSDKEARLQSLLASSDKHEEHK</sequence>
<dbReference type="Gene3D" id="1.10.8.640">
    <property type="entry name" value="Cytochrome C biogenesis protein"/>
    <property type="match status" value="1"/>
</dbReference>
<accession>A0ABZ0QEN2</accession>
<evidence type="ECO:0000256" key="2">
    <source>
        <dbReference type="ARBA" id="ARBA00022617"/>
    </source>
</evidence>
<protein>
    <recommendedName>
        <fullName evidence="7">Cytochrome c-type biogenesis protein</fullName>
    </recommendedName>
</protein>
<keyword evidence="3 7" id="KW-0479">Metal-binding</keyword>
<keyword evidence="6 7" id="KW-0408">Iron</keyword>
<keyword evidence="4 7" id="KW-0732">Signal</keyword>
<dbReference type="Pfam" id="PF03918">
    <property type="entry name" value="CcmH"/>
    <property type="match status" value="1"/>
</dbReference>
<feature type="domain" description="CcmH/CycL/Ccl2/NrfF N-terminal" evidence="8">
    <location>
        <begin position="9"/>
        <end position="150"/>
    </location>
</feature>
<keyword evidence="7" id="KW-0472">Membrane</keyword>
<dbReference type="RefSeq" id="WP_261895277.1">
    <property type="nucleotide sequence ID" value="NZ_AP024895.1"/>
</dbReference>
<dbReference type="InterPro" id="IPR051263">
    <property type="entry name" value="C-type_cytochrome_biogenesis"/>
</dbReference>
<feature type="chain" id="PRO_5044981974" description="Cytochrome c-type biogenesis protein" evidence="7">
    <location>
        <begin position="21"/>
        <end position="160"/>
    </location>
</feature>
<evidence type="ECO:0000256" key="3">
    <source>
        <dbReference type="ARBA" id="ARBA00022723"/>
    </source>
</evidence>
<comment type="function">
    <text evidence="7">Possible subunit of a heme lyase.</text>
</comment>
<organism evidence="9 10">
    <name type="scientific">Vibrio porteresiae DSM 19223</name>
    <dbReference type="NCBI Taxonomy" id="1123496"/>
    <lineage>
        <taxon>Bacteria</taxon>
        <taxon>Pseudomonadati</taxon>
        <taxon>Pseudomonadota</taxon>
        <taxon>Gammaproteobacteria</taxon>
        <taxon>Vibrionales</taxon>
        <taxon>Vibrionaceae</taxon>
        <taxon>Vibrio</taxon>
    </lineage>
</organism>
<keyword evidence="10" id="KW-1185">Reference proteome</keyword>
<evidence type="ECO:0000256" key="1">
    <source>
        <dbReference type="ARBA" id="ARBA00010342"/>
    </source>
</evidence>
<dbReference type="CDD" id="cd16378">
    <property type="entry name" value="CcmH_N"/>
    <property type="match status" value="1"/>
</dbReference>
<keyword evidence="7" id="KW-1133">Transmembrane helix</keyword>
<evidence type="ECO:0000256" key="5">
    <source>
        <dbReference type="ARBA" id="ARBA00022748"/>
    </source>
</evidence>
<dbReference type="PANTHER" id="PTHR47870">
    <property type="entry name" value="CYTOCHROME C-TYPE BIOGENESIS PROTEIN CCMH"/>
    <property type="match status" value="1"/>
</dbReference>
<dbReference type="InterPro" id="IPR038297">
    <property type="entry name" value="CcmH/CycL/NrfF/Ccl2_sf"/>
</dbReference>
<keyword evidence="5" id="KW-0201">Cytochrome c-type biogenesis</keyword>
<name>A0ABZ0QEN2_9VIBR</name>
<keyword evidence="2 7" id="KW-0349">Heme</keyword>
<gene>
    <name evidence="9" type="ORF">R8Z52_06920</name>
</gene>
<dbReference type="EMBL" id="CP138203">
    <property type="protein sequence ID" value="WPC74922.1"/>
    <property type="molecule type" value="Genomic_DNA"/>
</dbReference>
<comment type="similarity">
    <text evidence="1 7">Belongs to the CcmH/CycL/Ccl2/NrfF family.</text>
</comment>
<evidence type="ECO:0000256" key="6">
    <source>
        <dbReference type="ARBA" id="ARBA00023004"/>
    </source>
</evidence>
<keyword evidence="7" id="KW-0812">Transmembrane</keyword>
<evidence type="ECO:0000313" key="9">
    <source>
        <dbReference type="EMBL" id="WPC74922.1"/>
    </source>
</evidence>
<feature type="transmembrane region" description="Helical" evidence="7">
    <location>
        <begin position="104"/>
        <end position="122"/>
    </location>
</feature>
<dbReference type="InterPro" id="IPR005616">
    <property type="entry name" value="CcmH/CycL/Ccl2/NrfF_N"/>
</dbReference>
<evidence type="ECO:0000259" key="8">
    <source>
        <dbReference type="Pfam" id="PF03918"/>
    </source>
</evidence>